<protein>
    <recommendedName>
        <fullName evidence="4">Secreted protein</fullName>
    </recommendedName>
</protein>
<feature type="chain" id="PRO_5006588972" description="Secreted protein" evidence="2">
    <location>
        <begin position="24"/>
        <end position="80"/>
    </location>
</feature>
<organism evidence="3">
    <name type="scientific">Phakopsora pachyrhizi</name>
    <name type="common">Asian soybean rust disease fungus</name>
    <dbReference type="NCBI Taxonomy" id="170000"/>
    <lineage>
        <taxon>Eukaryota</taxon>
        <taxon>Fungi</taxon>
        <taxon>Dikarya</taxon>
        <taxon>Basidiomycota</taxon>
        <taxon>Pucciniomycotina</taxon>
        <taxon>Pucciniomycetes</taxon>
        <taxon>Pucciniales</taxon>
        <taxon>Phakopsoraceae</taxon>
        <taxon>Phakopsora</taxon>
    </lineage>
</organism>
<evidence type="ECO:0000256" key="2">
    <source>
        <dbReference type="SAM" id="SignalP"/>
    </source>
</evidence>
<keyword evidence="2" id="KW-0732">Signal</keyword>
<evidence type="ECO:0000313" key="3">
    <source>
        <dbReference type="EMBL" id="ALL40981.1"/>
    </source>
</evidence>
<accession>A0A0S1MJC8</accession>
<feature type="signal peptide" evidence="2">
    <location>
        <begin position="1"/>
        <end position="23"/>
    </location>
</feature>
<proteinExistence type="evidence at transcript level"/>
<dbReference type="EMBL" id="KT246890">
    <property type="protein sequence ID" value="ALL40981.1"/>
    <property type="molecule type" value="mRNA"/>
</dbReference>
<evidence type="ECO:0008006" key="4">
    <source>
        <dbReference type="Google" id="ProtNLM"/>
    </source>
</evidence>
<reference evidence="3" key="1">
    <citation type="submission" date="2015-07" db="EMBL/GenBank/DDBJ databases">
        <title>Elucidating the P. pachyrhizi secretome and potential effectors.</title>
        <authorList>
            <person name="de Carvalho M.C.C.G."/>
            <person name="Nascimento L.C."/>
            <person name="Darben L.M."/>
            <person name="Polizel-Podanosqui A.M."/>
            <person name="Lopes-Caitar V.S."/>
            <person name="Rocha C.S."/>
            <person name="Qi M."/>
            <person name="Carazolle M."/>
            <person name="Kuwahara M.K."/>
            <person name="Pereira G.A.G."/>
            <person name="Abdelnoor R.V."/>
            <person name="Whitham S.A."/>
            <person name="Marcelino-Guimaraes F.C."/>
        </authorList>
    </citation>
    <scope>NUCLEOTIDE SEQUENCE</scope>
</reference>
<sequence length="80" mass="8620">MLGLTNLINFALISAVFLGLVSSISIPPTVSESLDSGLGVRSLPRNNEGPNPSYDKRQVRPLPFIKSLPPTENVEQEDTA</sequence>
<dbReference type="AlphaFoldDB" id="A0A0S1MJC8"/>
<name>A0A0S1MJC8_PHAPC</name>
<feature type="region of interest" description="Disordered" evidence="1">
    <location>
        <begin position="34"/>
        <end position="80"/>
    </location>
</feature>
<evidence type="ECO:0000256" key="1">
    <source>
        <dbReference type="SAM" id="MobiDB-lite"/>
    </source>
</evidence>